<dbReference type="AlphaFoldDB" id="A0A9X5BEY8"/>
<evidence type="ECO:0000313" key="3">
    <source>
        <dbReference type="Proteomes" id="UP001154420"/>
    </source>
</evidence>
<dbReference type="Pfam" id="PF02350">
    <property type="entry name" value="Epimerase_2"/>
    <property type="match status" value="1"/>
</dbReference>
<accession>A0A9X5BEY8</accession>
<dbReference type="EC" id="3.2.1.183" evidence="2"/>
<dbReference type="Proteomes" id="UP001154420">
    <property type="component" value="Unassembled WGS sequence"/>
</dbReference>
<dbReference type="Gene3D" id="3.40.50.2000">
    <property type="entry name" value="Glycogen Phosphorylase B"/>
    <property type="match status" value="2"/>
</dbReference>
<feature type="domain" description="UDP-N-acetylglucosamine 2-epimerase" evidence="1">
    <location>
        <begin position="22"/>
        <end position="364"/>
    </location>
</feature>
<dbReference type="CDD" id="cd03786">
    <property type="entry name" value="GTB_UDP-GlcNAc_2-Epimerase"/>
    <property type="match status" value="1"/>
</dbReference>
<dbReference type="OrthoDB" id="9803238at2"/>
<keyword evidence="3" id="KW-1185">Reference proteome</keyword>
<dbReference type="InterPro" id="IPR020004">
    <property type="entry name" value="UDP-GlcNAc_Epase"/>
</dbReference>
<dbReference type="RefSeq" id="WP_160559618.1">
    <property type="nucleotide sequence ID" value="NZ_QZDT01000009.1"/>
</dbReference>
<evidence type="ECO:0000259" key="1">
    <source>
        <dbReference type="Pfam" id="PF02350"/>
    </source>
</evidence>
<keyword evidence="2" id="KW-0326">Glycosidase</keyword>
<dbReference type="InterPro" id="IPR003331">
    <property type="entry name" value="UDP_GlcNAc_Epimerase_2_dom"/>
</dbReference>
<comment type="caution">
    <text evidence="2">The sequence shown here is derived from an EMBL/GenBank/DDBJ whole genome shotgun (WGS) entry which is preliminary data.</text>
</comment>
<dbReference type="PANTHER" id="PTHR43174">
    <property type="entry name" value="UDP-N-ACETYLGLUCOSAMINE 2-EPIMERASE"/>
    <property type="match status" value="1"/>
</dbReference>
<dbReference type="GO" id="GO:0006047">
    <property type="term" value="P:UDP-N-acetylglucosamine metabolic process"/>
    <property type="evidence" value="ECO:0007669"/>
    <property type="project" value="InterPro"/>
</dbReference>
<evidence type="ECO:0000313" key="2">
    <source>
        <dbReference type="EMBL" id="NBJ92525.1"/>
    </source>
</evidence>
<name>A0A9X5BEY8_9FIRM</name>
<dbReference type="NCBIfam" id="TIGR03568">
    <property type="entry name" value="NeuC_NnaA"/>
    <property type="match status" value="1"/>
</dbReference>
<keyword evidence="2" id="KW-0378">Hydrolase</keyword>
<reference evidence="2" key="1">
    <citation type="submission" date="2018-09" db="EMBL/GenBank/DDBJ databases">
        <title>Murine metabolic-syndrome-specific gut microbial biobank.</title>
        <authorList>
            <person name="Liu C."/>
        </authorList>
    </citation>
    <scope>NUCLEOTIDE SEQUENCE</scope>
    <source>
        <strain evidence="2">D42-62</strain>
    </source>
</reference>
<dbReference type="InterPro" id="IPR029767">
    <property type="entry name" value="WecB-like"/>
</dbReference>
<dbReference type="SUPFAM" id="SSF53756">
    <property type="entry name" value="UDP-Glycosyltransferase/glycogen phosphorylase"/>
    <property type="match status" value="1"/>
</dbReference>
<proteinExistence type="predicted"/>
<dbReference type="PANTHER" id="PTHR43174:SF3">
    <property type="entry name" value="UDP-N-ACETYLGLUCOSAMINE 2-EPIMERASE"/>
    <property type="match status" value="1"/>
</dbReference>
<gene>
    <name evidence="2" type="primary">neuC</name>
    <name evidence="2" type="ORF">D5281_07930</name>
</gene>
<sequence>MKKVAVVTSTRAEYGILTPLIRAIEKDSDIELELIVTGTHLSKKYGYTVSFIEEDGFPISHKIPIMTEGNLPCDISETMANALKGFAHCFVNDPPDMLVILGDRTEMLSVAAAAMNEHIPIAHIHGGEVTQGAVDDCIRHSLTKMSFLHFTSTEIYRKRVIQLGESPSRVFNVGALGAENILHESLMAESEIKNILEIPASMNYAVVTYHPVTLETFMAEKQTKELCMAMHQEHELFYLITMANADSGGDDVNRILSEYAKKHIKNTKLVSNLGMKKYLSAVKYASFMLGNSSSGIIEAPVLGTPTVNIGDRQKGRFMAETVITCEPTHESIVYAINAARARKHKPMYIYGDGKTSQKIVEIIKRYLFEKEISLKKNFYDCGVIV</sequence>
<dbReference type="GO" id="GO:0004553">
    <property type="term" value="F:hydrolase activity, hydrolyzing O-glycosyl compounds"/>
    <property type="evidence" value="ECO:0007669"/>
    <property type="project" value="InterPro"/>
</dbReference>
<organism evidence="2 3">
    <name type="scientific">Parablautia muri</name>
    <dbReference type="NCBI Taxonomy" id="2320879"/>
    <lineage>
        <taxon>Bacteria</taxon>
        <taxon>Bacillati</taxon>
        <taxon>Bacillota</taxon>
        <taxon>Clostridia</taxon>
        <taxon>Lachnospirales</taxon>
        <taxon>Lachnospiraceae</taxon>
        <taxon>Parablautia</taxon>
    </lineage>
</organism>
<protein>
    <submittedName>
        <fullName evidence="2">UDP-N-acetylglucosamine 2-epimerase (Hydrolyzing)</fullName>
        <ecNumber evidence="2">3.2.1.183</ecNumber>
    </submittedName>
</protein>
<dbReference type="EMBL" id="QZDT01000009">
    <property type="protein sequence ID" value="NBJ92525.1"/>
    <property type="molecule type" value="Genomic_DNA"/>
</dbReference>